<evidence type="ECO:0000313" key="2">
    <source>
        <dbReference type="Proteomes" id="UP000034798"/>
    </source>
</evidence>
<name>A0A0G0G9U3_9BACT</name>
<dbReference type="AlphaFoldDB" id="A0A0G0G9U3"/>
<protein>
    <submittedName>
        <fullName evidence="1">Uncharacterized protein</fullName>
    </submittedName>
</protein>
<accession>A0A0G0G9U3</accession>
<dbReference type="Proteomes" id="UP000034798">
    <property type="component" value="Unassembled WGS sequence"/>
</dbReference>
<proteinExistence type="predicted"/>
<organism evidence="1 2">
    <name type="scientific">Candidatus Nomurabacteria bacterium GW2011_GWC2_35_8</name>
    <dbReference type="NCBI Taxonomy" id="1618752"/>
    <lineage>
        <taxon>Bacteria</taxon>
        <taxon>Candidatus Nomuraibacteriota</taxon>
    </lineage>
</organism>
<reference evidence="1 2" key="1">
    <citation type="journal article" date="2015" name="Nature">
        <title>rRNA introns, odd ribosomes, and small enigmatic genomes across a large radiation of phyla.</title>
        <authorList>
            <person name="Brown C.T."/>
            <person name="Hug L.A."/>
            <person name="Thomas B.C."/>
            <person name="Sharon I."/>
            <person name="Castelle C.J."/>
            <person name="Singh A."/>
            <person name="Wilkins M.J."/>
            <person name="Williams K.H."/>
            <person name="Banfield J.F."/>
        </authorList>
    </citation>
    <scope>NUCLEOTIDE SEQUENCE [LARGE SCALE GENOMIC DNA]</scope>
</reference>
<dbReference type="EMBL" id="LBQZ01000017">
    <property type="protein sequence ID" value="KKP88492.1"/>
    <property type="molecule type" value="Genomic_DNA"/>
</dbReference>
<sequence length="71" mass="8265">MFQNFLLRKMLRTQGVPEAQIDMFIKMMEKNPELFKTIATEVKAKIDAGADQQTASLEVMKKYEQELKKLV</sequence>
<evidence type="ECO:0000313" key="1">
    <source>
        <dbReference type="EMBL" id="KKP88492.1"/>
    </source>
</evidence>
<gene>
    <name evidence="1" type="ORF">UR91_C0017G0016</name>
</gene>
<comment type="caution">
    <text evidence="1">The sequence shown here is derived from an EMBL/GenBank/DDBJ whole genome shotgun (WGS) entry which is preliminary data.</text>
</comment>